<dbReference type="Proteomes" id="UP000823928">
    <property type="component" value="Unassembled WGS sequence"/>
</dbReference>
<feature type="domain" description="Tail sheath protein C-terminal" evidence="3">
    <location>
        <begin position="304"/>
        <end position="397"/>
    </location>
</feature>
<comment type="caution">
    <text evidence="4">The sequence shown here is derived from an EMBL/GenBank/DDBJ whole genome shotgun (WGS) entry which is preliminary data.</text>
</comment>
<reference evidence="4" key="2">
    <citation type="journal article" date="2021" name="PeerJ">
        <title>Extensive microbial diversity within the chicken gut microbiome revealed by metagenomics and culture.</title>
        <authorList>
            <person name="Gilroy R."/>
            <person name="Ravi A."/>
            <person name="Getino M."/>
            <person name="Pursley I."/>
            <person name="Horton D.L."/>
            <person name="Alikhan N.F."/>
            <person name="Baker D."/>
            <person name="Gharbi K."/>
            <person name="Hall N."/>
            <person name="Watson M."/>
            <person name="Adriaenssens E.M."/>
            <person name="Foster-Nyarko E."/>
            <person name="Jarju S."/>
            <person name="Secka A."/>
            <person name="Antonio M."/>
            <person name="Oren A."/>
            <person name="Chaudhuri R.R."/>
            <person name="La Ragione R."/>
            <person name="Hildebrand F."/>
            <person name="Pallen M.J."/>
        </authorList>
    </citation>
    <scope>NUCLEOTIDE SEQUENCE</scope>
    <source>
        <strain evidence="4">6276</strain>
    </source>
</reference>
<dbReference type="InterPro" id="IPR020287">
    <property type="entry name" value="Tail_sheath_C"/>
</dbReference>
<evidence type="ECO:0000313" key="4">
    <source>
        <dbReference type="EMBL" id="HIS35470.1"/>
    </source>
</evidence>
<dbReference type="AlphaFoldDB" id="A0A9D1EX23"/>
<accession>A0A9D1EX23</accession>
<dbReference type="Pfam" id="PF04984">
    <property type="entry name" value="Phage_sheath_1"/>
    <property type="match status" value="1"/>
</dbReference>
<protein>
    <submittedName>
        <fullName evidence="4">Phage tail sheath subtilisin-like domain-containing protein</fullName>
    </submittedName>
</protein>
<evidence type="ECO:0000259" key="3">
    <source>
        <dbReference type="Pfam" id="PF17482"/>
    </source>
</evidence>
<name>A0A9D1EX23_9BACT</name>
<proteinExistence type="inferred from homology"/>
<dbReference type="EMBL" id="DVIU01000046">
    <property type="protein sequence ID" value="HIS35470.1"/>
    <property type="molecule type" value="Genomic_DNA"/>
</dbReference>
<evidence type="ECO:0000256" key="1">
    <source>
        <dbReference type="ARBA" id="ARBA00008005"/>
    </source>
</evidence>
<evidence type="ECO:0000259" key="2">
    <source>
        <dbReference type="Pfam" id="PF04984"/>
    </source>
</evidence>
<gene>
    <name evidence="4" type="ORF">IAC10_02400</name>
</gene>
<organism evidence="4 5">
    <name type="scientific">Candidatus Scatousia excrementigallinarum</name>
    <dbReference type="NCBI Taxonomy" id="2840935"/>
    <lineage>
        <taxon>Bacteria</taxon>
        <taxon>Candidatus Scatousia</taxon>
    </lineage>
</organism>
<comment type="similarity">
    <text evidence="1">Belongs to the myoviridae tail sheath protein family.</text>
</comment>
<dbReference type="PANTHER" id="PTHR35861:SF1">
    <property type="entry name" value="PHAGE TAIL SHEATH PROTEIN"/>
    <property type="match status" value="1"/>
</dbReference>
<dbReference type="PANTHER" id="PTHR35861">
    <property type="match status" value="1"/>
</dbReference>
<evidence type="ECO:0000313" key="5">
    <source>
        <dbReference type="Proteomes" id="UP000823928"/>
    </source>
</evidence>
<feature type="domain" description="Tail sheath protein subtilisin-like" evidence="2">
    <location>
        <begin position="118"/>
        <end position="293"/>
    </location>
</feature>
<dbReference type="InterPro" id="IPR035089">
    <property type="entry name" value="Phage_sheath_subtilisin"/>
</dbReference>
<dbReference type="Gene3D" id="3.40.50.11780">
    <property type="match status" value="1"/>
</dbReference>
<sequence length="410" mass="44756">MPASFLHGVETIEITTGARTITTVKTAVVGIVGTAPIEDVEDEYKTINTPTLILNEVEAVRYFGNHKAGFTIPQALKAIFDQGAGIAIVINVYDPDKHESVEDVTIGEINGSIDATTGKRTGMKAFEDCYSLFGYYPKTIIAPVFCEETAVVTEMNTICNKIRAMGIVDAPVGASVQDVIKGRGTGGTINFNTSSERLILCYPHLKVYDSESDSIKLQPYSQRLAGVIAAKDVDKGYHWSPSNTEIQGIVGIERQLTSMINDPTSEVNSLNECGVVTVFNSYGSGFRTWGNRSAAYPALTHPTNFINVRRTADILHESVEYAMLQFMDYPIDNGLIDSICETVNQFIRTLIGRGALFDGKCAFNSDKNPTTEIANGHLTFDIEFMPPTPAERITFESFIDIELLKSLGGS</sequence>
<reference evidence="4" key="1">
    <citation type="submission" date="2020-10" db="EMBL/GenBank/DDBJ databases">
        <authorList>
            <person name="Gilroy R."/>
        </authorList>
    </citation>
    <scope>NUCLEOTIDE SEQUENCE</scope>
    <source>
        <strain evidence="4">6276</strain>
    </source>
</reference>
<dbReference type="Pfam" id="PF17482">
    <property type="entry name" value="Phage_sheath_1C"/>
    <property type="match status" value="1"/>
</dbReference>
<dbReference type="InterPro" id="IPR052042">
    <property type="entry name" value="Tail_sheath_structural"/>
</dbReference>